<keyword evidence="16" id="KW-0411">Iron-sulfur</keyword>
<evidence type="ECO:0000256" key="18">
    <source>
        <dbReference type="ARBA" id="ARBA00030800"/>
    </source>
</evidence>
<keyword evidence="11" id="KW-0547">Nucleotide-binding</keyword>
<comment type="subcellular location">
    <subcellularLocation>
        <location evidence="3">Cytoplasm</location>
    </subcellularLocation>
</comment>
<organism evidence="22 23">
    <name type="scientific">Aquipuribacter nitratireducens</name>
    <dbReference type="NCBI Taxonomy" id="650104"/>
    <lineage>
        <taxon>Bacteria</taxon>
        <taxon>Bacillati</taxon>
        <taxon>Actinomycetota</taxon>
        <taxon>Actinomycetes</taxon>
        <taxon>Micrococcales</taxon>
        <taxon>Intrasporangiaceae</taxon>
        <taxon>Aquipuribacter</taxon>
    </lineage>
</organism>
<keyword evidence="20" id="KW-0472">Membrane</keyword>
<evidence type="ECO:0000256" key="9">
    <source>
        <dbReference type="ARBA" id="ARBA00022679"/>
    </source>
</evidence>
<keyword evidence="8" id="KW-0597">Phosphoprotein</keyword>
<evidence type="ECO:0000256" key="3">
    <source>
        <dbReference type="ARBA" id="ARBA00004496"/>
    </source>
</evidence>
<dbReference type="EMBL" id="JBHSLD010000001">
    <property type="protein sequence ID" value="MFC5379188.1"/>
    <property type="molecule type" value="Genomic_DNA"/>
</dbReference>
<dbReference type="InterPro" id="IPR017205">
    <property type="entry name" value="Sig_transdc_His_kinase_ChrS"/>
</dbReference>
<evidence type="ECO:0000256" key="6">
    <source>
        <dbReference type="ARBA" id="ARBA00022485"/>
    </source>
</evidence>
<dbReference type="GO" id="GO:0016301">
    <property type="term" value="F:kinase activity"/>
    <property type="evidence" value="ECO:0007669"/>
    <property type="project" value="UniProtKB-KW"/>
</dbReference>
<comment type="catalytic activity">
    <reaction evidence="1">
        <text>ATP + protein L-histidine = ADP + protein N-phospho-L-histidine.</text>
        <dbReference type="EC" id="2.7.13.3"/>
    </reaction>
</comment>
<evidence type="ECO:0000256" key="17">
    <source>
        <dbReference type="ARBA" id="ARBA00024827"/>
    </source>
</evidence>
<feature type="transmembrane region" description="Helical" evidence="20">
    <location>
        <begin position="82"/>
        <end position="108"/>
    </location>
</feature>
<protein>
    <recommendedName>
        <fullName evidence="5">Oxygen sensor histidine kinase NreB</fullName>
        <ecNumber evidence="4">2.7.13.3</ecNumber>
    </recommendedName>
    <alternativeName>
        <fullName evidence="18">Nitrogen regulation protein B</fullName>
    </alternativeName>
</protein>
<dbReference type="PANTHER" id="PTHR24421">
    <property type="entry name" value="NITRATE/NITRITE SENSOR PROTEIN NARX-RELATED"/>
    <property type="match status" value="1"/>
</dbReference>
<evidence type="ECO:0000256" key="14">
    <source>
        <dbReference type="ARBA" id="ARBA00023004"/>
    </source>
</evidence>
<evidence type="ECO:0000256" key="12">
    <source>
        <dbReference type="ARBA" id="ARBA00022777"/>
    </source>
</evidence>
<name>A0ABW0GI96_9MICO</name>
<evidence type="ECO:0000256" key="8">
    <source>
        <dbReference type="ARBA" id="ARBA00022553"/>
    </source>
</evidence>
<keyword evidence="7" id="KW-0963">Cytoplasm</keyword>
<comment type="function">
    <text evidence="17">Member of the two-component regulatory system NreB/NreC involved in the control of dissimilatory nitrate/nitrite reduction in response to oxygen. NreB functions as a direct oxygen sensor histidine kinase which is autophosphorylated, in the absence of oxygen, probably at the conserved histidine residue, and transfers its phosphate group probably to a conserved aspartate residue of NreC. NreB/NreC activates the expression of the nitrate (narGHJI) and nitrite (nir) reductase operons, as well as the putative nitrate transporter gene narT.</text>
</comment>
<reference evidence="23" key="1">
    <citation type="journal article" date="2019" name="Int. J. Syst. Evol. Microbiol.">
        <title>The Global Catalogue of Microorganisms (GCM) 10K type strain sequencing project: providing services to taxonomists for standard genome sequencing and annotation.</title>
        <authorList>
            <consortium name="The Broad Institute Genomics Platform"/>
            <consortium name="The Broad Institute Genome Sequencing Center for Infectious Disease"/>
            <person name="Wu L."/>
            <person name="Ma J."/>
        </authorList>
    </citation>
    <scope>NUCLEOTIDE SEQUENCE [LARGE SCALE GENOMIC DNA]</scope>
    <source>
        <strain evidence="23">CCUG 43114</strain>
    </source>
</reference>
<feature type="domain" description="Histidine kinase" evidence="21">
    <location>
        <begin position="319"/>
        <end position="406"/>
    </location>
</feature>
<feature type="transmembrane region" description="Helical" evidence="20">
    <location>
        <begin position="51"/>
        <end position="70"/>
    </location>
</feature>
<dbReference type="CDD" id="cd16917">
    <property type="entry name" value="HATPase_UhpB-NarQ-NarX-like"/>
    <property type="match status" value="1"/>
</dbReference>
<feature type="coiled-coil region" evidence="19">
    <location>
        <begin position="177"/>
        <end position="204"/>
    </location>
</feature>
<keyword evidence="13" id="KW-0067">ATP-binding</keyword>
<comment type="cofactor">
    <cofactor evidence="2">
        <name>[4Fe-4S] cluster</name>
        <dbReference type="ChEBI" id="CHEBI:49883"/>
    </cofactor>
</comment>
<dbReference type="Gene3D" id="1.20.5.1930">
    <property type="match status" value="1"/>
</dbReference>
<feature type="transmembrane region" description="Helical" evidence="20">
    <location>
        <begin position="149"/>
        <end position="167"/>
    </location>
</feature>
<evidence type="ECO:0000259" key="21">
    <source>
        <dbReference type="PROSITE" id="PS50109"/>
    </source>
</evidence>
<keyword evidence="20" id="KW-1133">Transmembrane helix</keyword>
<dbReference type="InterPro" id="IPR003594">
    <property type="entry name" value="HATPase_dom"/>
</dbReference>
<dbReference type="InterPro" id="IPR005467">
    <property type="entry name" value="His_kinase_dom"/>
</dbReference>
<dbReference type="InterPro" id="IPR004358">
    <property type="entry name" value="Sig_transdc_His_kin-like_C"/>
</dbReference>
<dbReference type="PROSITE" id="PS50109">
    <property type="entry name" value="HIS_KIN"/>
    <property type="match status" value="1"/>
</dbReference>
<dbReference type="PANTHER" id="PTHR24421:SF10">
    <property type="entry name" value="NITRATE_NITRITE SENSOR PROTEIN NARQ"/>
    <property type="match status" value="1"/>
</dbReference>
<evidence type="ECO:0000256" key="10">
    <source>
        <dbReference type="ARBA" id="ARBA00022723"/>
    </source>
</evidence>
<evidence type="ECO:0000256" key="13">
    <source>
        <dbReference type="ARBA" id="ARBA00022840"/>
    </source>
</evidence>
<dbReference type="SUPFAM" id="SSF55874">
    <property type="entry name" value="ATPase domain of HSP90 chaperone/DNA topoisomerase II/histidine kinase"/>
    <property type="match status" value="1"/>
</dbReference>
<dbReference type="Gene3D" id="3.30.565.10">
    <property type="entry name" value="Histidine kinase-like ATPase, C-terminal domain"/>
    <property type="match status" value="1"/>
</dbReference>
<evidence type="ECO:0000256" key="5">
    <source>
        <dbReference type="ARBA" id="ARBA00017322"/>
    </source>
</evidence>
<keyword evidence="12 22" id="KW-0418">Kinase</keyword>
<dbReference type="InterPro" id="IPR011712">
    <property type="entry name" value="Sig_transdc_His_kin_sub3_dim/P"/>
</dbReference>
<dbReference type="Pfam" id="PF07730">
    <property type="entry name" value="HisKA_3"/>
    <property type="match status" value="1"/>
</dbReference>
<dbReference type="InterPro" id="IPR036890">
    <property type="entry name" value="HATPase_C_sf"/>
</dbReference>
<proteinExistence type="predicted"/>
<keyword evidence="9" id="KW-0808">Transferase</keyword>
<dbReference type="Proteomes" id="UP001596122">
    <property type="component" value="Unassembled WGS sequence"/>
</dbReference>
<comment type="caution">
    <text evidence="22">The sequence shown here is derived from an EMBL/GenBank/DDBJ whole genome shotgun (WGS) entry which is preliminary data.</text>
</comment>
<feature type="transmembrane region" description="Helical" evidence="20">
    <location>
        <begin position="20"/>
        <end position="39"/>
    </location>
</feature>
<evidence type="ECO:0000313" key="22">
    <source>
        <dbReference type="EMBL" id="MFC5379188.1"/>
    </source>
</evidence>
<sequence length="406" mass="42613">MSERTRRATRPVHAWDRGVVGWDAAFWVVLALLAVSLVAEGDNPPEQLVTAFSVIGVLAVAYLLLGGPAARTRSQPRAFAYLAVLVVALVVLLWLDAGTSFLLFLAYPQVWLLVEGRARAVAMTAVVSVAGLVGFGLAFGFGPTALRSYGTAVAASFLFSLALGLWISSIIDQSAERADLVAQLRATRAELAAAERSAGAAEARARVARDIHDTLAQGFTSIVMLAQVARRDVDAGDADQARGRLAAMEDVARTNLAEARALVAAFSPVEVHGRDLVGALRRLGDRFAAETGVRVAVDVDETALDGLDTDLHQDLAVVLLRTAQEGLANVRKHAAATSVRLGLDRSGGTVRLVVEDDGRGLHPDVDGPTGFGLRGLRDRAGDVGGRVDVATAPGGGTRLAVEVPEP</sequence>
<dbReference type="InterPro" id="IPR050482">
    <property type="entry name" value="Sensor_HK_TwoCompSys"/>
</dbReference>
<evidence type="ECO:0000256" key="11">
    <source>
        <dbReference type="ARBA" id="ARBA00022741"/>
    </source>
</evidence>
<keyword evidence="10" id="KW-0479">Metal-binding</keyword>
<evidence type="ECO:0000256" key="20">
    <source>
        <dbReference type="SAM" id="Phobius"/>
    </source>
</evidence>
<keyword evidence="14" id="KW-0408">Iron</keyword>
<dbReference type="PIRSF" id="PIRSF037434">
    <property type="entry name" value="STHK_ChrS"/>
    <property type="match status" value="1"/>
</dbReference>
<evidence type="ECO:0000256" key="1">
    <source>
        <dbReference type="ARBA" id="ARBA00000085"/>
    </source>
</evidence>
<keyword evidence="15" id="KW-0902">Two-component regulatory system</keyword>
<dbReference type="RefSeq" id="WP_340266816.1">
    <property type="nucleotide sequence ID" value="NZ_JBBEOG010000001.1"/>
</dbReference>
<evidence type="ECO:0000256" key="7">
    <source>
        <dbReference type="ARBA" id="ARBA00022490"/>
    </source>
</evidence>
<evidence type="ECO:0000256" key="4">
    <source>
        <dbReference type="ARBA" id="ARBA00012438"/>
    </source>
</evidence>
<dbReference type="Pfam" id="PF02518">
    <property type="entry name" value="HATPase_c"/>
    <property type="match status" value="1"/>
</dbReference>
<dbReference type="PRINTS" id="PR00344">
    <property type="entry name" value="BCTRLSENSOR"/>
</dbReference>
<gene>
    <name evidence="22" type="ORF">ACFPJ6_00125</name>
</gene>
<evidence type="ECO:0000256" key="16">
    <source>
        <dbReference type="ARBA" id="ARBA00023014"/>
    </source>
</evidence>
<feature type="transmembrane region" description="Helical" evidence="20">
    <location>
        <begin position="120"/>
        <end position="142"/>
    </location>
</feature>
<evidence type="ECO:0000313" key="23">
    <source>
        <dbReference type="Proteomes" id="UP001596122"/>
    </source>
</evidence>
<evidence type="ECO:0000256" key="2">
    <source>
        <dbReference type="ARBA" id="ARBA00001966"/>
    </source>
</evidence>
<keyword evidence="20" id="KW-0812">Transmembrane</keyword>
<keyword evidence="6" id="KW-0004">4Fe-4S</keyword>
<evidence type="ECO:0000256" key="15">
    <source>
        <dbReference type="ARBA" id="ARBA00023012"/>
    </source>
</evidence>
<keyword evidence="23" id="KW-1185">Reference proteome</keyword>
<dbReference type="EC" id="2.7.13.3" evidence="4"/>
<accession>A0ABW0GI96</accession>
<evidence type="ECO:0000256" key="19">
    <source>
        <dbReference type="SAM" id="Coils"/>
    </source>
</evidence>
<keyword evidence="19" id="KW-0175">Coiled coil</keyword>